<evidence type="ECO:0000256" key="7">
    <source>
        <dbReference type="ARBA" id="ARBA00025634"/>
    </source>
</evidence>
<evidence type="ECO:0000256" key="8">
    <source>
        <dbReference type="ARBA" id="ARBA00047683"/>
    </source>
</evidence>
<reference evidence="12" key="1">
    <citation type="journal article" date="2010" name="BMC Genomics">
        <title>Clostridium sticklandii, a specialist in amino acid degradation:revisiting its metabolism through its genome sequence.</title>
        <authorList>
            <person name="Fonknechten N."/>
            <person name="Chaussonnerie S."/>
            <person name="Tricot S."/>
            <person name="Lajus A."/>
            <person name="Andreesen J.R."/>
            <person name="Perchat N."/>
            <person name="Pelletier E."/>
            <person name="Gouyvenoux M."/>
            <person name="Barbe V."/>
            <person name="Salanoubat M."/>
            <person name="Le Paslier D."/>
            <person name="Weissenbach J."/>
            <person name="Cohen G.N."/>
            <person name="Kreimeyer A."/>
        </authorList>
    </citation>
    <scope>NUCLEOTIDE SEQUENCE [LARGE SCALE GENOMIC DNA]</scope>
    <source>
        <strain evidence="12">ATCC 12662 / DSM 519 / JCM 1433 / CCUG 9281 / NCIMB 10654 / HF</strain>
    </source>
</reference>
<proteinExistence type="predicted"/>
<evidence type="ECO:0000256" key="6">
    <source>
        <dbReference type="ARBA" id="ARBA00023239"/>
    </source>
</evidence>
<dbReference type="PANTHER" id="PTHR11236:SF48">
    <property type="entry name" value="ISOCHORISMATE SYNTHASE MENF"/>
    <property type="match status" value="1"/>
</dbReference>
<dbReference type="Proteomes" id="UP000007041">
    <property type="component" value="Chromosome"/>
</dbReference>
<dbReference type="GO" id="GO:0046872">
    <property type="term" value="F:metal ion binding"/>
    <property type="evidence" value="ECO:0007669"/>
    <property type="project" value="UniProtKB-KW"/>
</dbReference>
<keyword evidence="5" id="KW-0460">Magnesium</keyword>
<evidence type="ECO:0000313" key="11">
    <source>
        <dbReference type="EMBL" id="CBH22115.1"/>
    </source>
</evidence>
<keyword evidence="4" id="KW-0479">Metal-binding</keyword>
<evidence type="ECO:0000313" key="12">
    <source>
        <dbReference type="Proteomes" id="UP000007041"/>
    </source>
</evidence>
<dbReference type="KEGG" id="cst:CLOST_1995"/>
<comment type="catalytic activity">
    <reaction evidence="8">
        <text>chorismate + L-glutamine = anthranilate + pyruvate + L-glutamate + H(+)</text>
        <dbReference type="Rhea" id="RHEA:21732"/>
        <dbReference type="ChEBI" id="CHEBI:15361"/>
        <dbReference type="ChEBI" id="CHEBI:15378"/>
        <dbReference type="ChEBI" id="CHEBI:16567"/>
        <dbReference type="ChEBI" id="CHEBI:29748"/>
        <dbReference type="ChEBI" id="CHEBI:29985"/>
        <dbReference type="ChEBI" id="CHEBI:58359"/>
        <dbReference type="EC" id="4.1.3.27"/>
    </reaction>
</comment>
<dbReference type="Pfam" id="PF04715">
    <property type="entry name" value="Anth_synt_I_N"/>
    <property type="match status" value="1"/>
</dbReference>
<comment type="cofactor">
    <cofactor evidence="1">
        <name>Mg(2+)</name>
        <dbReference type="ChEBI" id="CHEBI:18420"/>
    </cofactor>
</comment>
<feature type="domain" description="Chorismate-utilising enzyme C-terminal" evidence="9">
    <location>
        <begin position="217"/>
        <end position="470"/>
    </location>
</feature>
<dbReference type="SUPFAM" id="SSF56322">
    <property type="entry name" value="ADC synthase"/>
    <property type="match status" value="1"/>
</dbReference>
<dbReference type="HOGENOM" id="CLU_006493_9_3_9"/>
<organism evidence="11 12">
    <name type="scientific">Acetoanaerobium sticklandii (strain ATCC 12662 / DSM 519 / JCM 1433 / CCUG 9281 / NCIMB 10654 / HF)</name>
    <name type="common">Clostridium sticklandii</name>
    <dbReference type="NCBI Taxonomy" id="499177"/>
    <lineage>
        <taxon>Bacteria</taxon>
        <taxon>Bacillati</taxon>
        <taxon>Bacillota</taxon>
        <taxon>Clostridia</taxon>
        <taxon>Peptostreptococcales</taxon>
        <taxon>Filifactoraceae</taxon>
        <taxon>Acetoanaerobium</taxon>
    </lineage>
</organism>
<dbReference type="PANTHER" id="PTHR11236">
    <property type="entry name" value="AMINOBENZOATE/ANTHRANILATE SYNTHASE"/>
    <property type="match status" value="1"/>
</dbReference>
<keyword evidence="6 11" id="KW-0456">Lyase</keyword>
<evidence type="ECO:0000259" key="10">
    <source>
        <dbReference type="Pfam" id="PF04715"/>
    </source>
</evidence>
<comment type="function">
    <text evidence="7">Part of a heterotetrameric complex that catalyzes the two-step biosynthesis of anthranilate, an intermediate in the biosynthesis of L-tryptophan. In the first step, the glutamine-binding beta subunit (TrpG) of anthranilate synthase (AS) provides the glutamine amidotransferase activity which generates ammonia as a substrate that, along with chorismate, is used in the second step, catalyzed by the large alpha subunit of AS (TrpE) to produce anthranilate. In the absence of TrpG, TrpE can synthesize anthranilate directly from chorismate and high concentrations of ammonia.</text>
</comment>
<dbReference type="GO" id="GO:0000162">
    <property type="term" value="P:L-tryptophan biosynthetic process"/>
    <property type="evidence" value="ECO:0007669"/>
    <property type="project" value="TreeGrafter"/>
</dbReference>
<dbReference type="AlphaFoldDB" id="E3PTB1"/>
<evidence type="ECO:0000256" key="4">
    <source>
        <dbReference type="ARBA" id="ARBA00022723"/>
    </source>
</evidence>
<gene>
    <name evidence="11" type="primary">trpE</name>
    <name evidence="11" type="ordered locus">CLOST_1995</name>
</gene>
<accession>E3PTB1</accession>
<sequence length="484" mass="54683">MIKPDFKLLKELSKQGKFDITPVSISFKSNSKPIDVFNLLKEKFECTFILDVDDEYGNYDRYTFIGFNPKMKVSCKDSNMCLGEKRIFTKKPSEVLRGILKENRSPKFDFLPPFTGGFAGYFSYDYFKYIEPSVKFTSDNTCNFNDLELFLFDKIVVLDNLNNLITIIVNTSLLEIEKNYTKTIEDLNCIKQIISQENENLMKKGKLKSEFSPAVSKNDYMQMLEKSKSHIFEGDIFQIVLSNKVEAEFEGSLLNVYENLRLINPSPYIFYLSTEDIEIAGASPETLVKLKDKTLNTYPLAGTRPRGKTAEEDFNLEKELLLDEKEVAEHNMLVDLGRNDLGKISKFNSVEVEKYKMVERYSHVMHIASSVKGEICDGKDALDAIEAVLPAGTLSGAPKIKAVELIDKLEKDRRGIYGGALGYISFTGDMDMCIGIRLAYKKGDKVFVRSGAGIVSDSIPESEYNECINKSGAMIATINLLKEG</sequence>
<evidence type="ECO:0000256" key="5">
    <source>
        <dbReference type="ARBA" id="ARBA00022842"/>
    </source>
</evidence>
<evidence type="ECO:0000256" key="1">
    <source>
        <dbReference type="ARBA" id="ARBA00001946"/>
    </source>
</evidence>
<keyword evidence="12" id="KW-1185">Reference proteome</keyword>
<dbReference type="InterPro" id="IPR015890">
    <property type="entry name" value="Chorismate_C"/>
</dbReference>
<comment type="subunit">
    <text evidence="2">Heterotetramer consisting of two non-identical subunits: a beta subunit (TrpG) and a large alpha subunit (TrpE).</text>
</comment>
<dbReference type="PRINTS" id="PR00095">
    <property type="entry name" value="ANTSNTHASEI"/>
</dbReference>
<dbReference type="InterPro" id="IPR006805">
    <property type="entry name" value="Anth_synth_I_N"/>
</dbReference>
<dbReference type="EMBL" id="FP565809">
    <property type="protein sequence ID" value="CBH22115.1"/>
    <property type="molecule type" value="Genomic_DNA"/>
</dbReference>
<evidence type="ECO:0000259" key="9">
    <source>
        <dbReference type="Pfam" id="PF00425"/>
    </source>
</evidence>
<dbReference type="STRING" id="1511.CLOST_1995"/>
<dbReference type="GO" id="GO:0004049">
    <property type="term" value="F:anthranilate synthase activity"/>
    <property type="evidence" value="ECO:0007669"/>
    <property type="project" value="UniProtKB-EC"/>
</dbReference>
<evidence type="ECO:0000256" key="2">
    <source>
        <dbReference type="ARBA" id="ARBA00011575"/>
    </source>
</evidence>
<dbReference type="Gene3D" id="3.60.120.10">
    <property type="entry name" value="Anthranilate synthase"/>
    <property type="match status" value="1"/>
</dbReference>
<feature type="domain" description="Anthranilate synthase component I N-terminal" evidence="10">
    <location>
        <begin position="32"/>
        <end position="167"/>
    </location>
</feature>
<evidence type="ECO:0000256" key="3">
    <source>
        <dbReference type="ARBA" id="ARBA00020653"/>
    </source>
</evidence>
<protein>
    <recommendedName>
        <fullName evidence="3">Anthranilate synthase component 1</fullName>
    </recommendedName>
</protein>
<dbReference type="Pfam" id="PF00425">
    <property type="entry name" value="Chorismate_bind"/>
    <property type="match status" value="1"/>
</dbReference>
<dbReference type="InterPro" id="IPR019999">
    <property type="entry name" value="Anth_synth_I-like"/>
</dbReference>
<dbReference type="InterPro" id="IPR005801">
    <property type="entry name" value="ADC_synthase"/>
</dbReference>
<name>E3PTB1_ACESD</name>
<dbReference type="eggNOG" id="COG0147">
    <property type="taxonomic scope" value="Bacteria"/>
</dbReference>